<feature type="compositionally biased region" description="Basic and acidic residues" evidence="2">
    <location>
        <begin position="338"/>
        <end position="362"/>
    </location>
</feature>
<keyword evidence="3" id="KW-0472">Membrane</keyword>
<accession>A0A9P1C2V7</accession>
<feature type="compositionally biased region" description="Basic and acidic residues" evidence="2">
    <location>
        <begin position="1781"/>
        <end position="1798"/>
    </location>
</feature>
<dbReference type="EMBL" id="CAMXCT010000856">
    <property type="protein sequence ID" value="CAI3984031.1"/>
    <property type="molecule type" value="Genomic_DNA"/>
</dbReference>
<evidence type="ECO:0000256" key="1">
    <source>
        <dbReference type="SAM" id="Coils"/>
    </source>
</evidence>
<feature type="non-terminal residue" evidence="4">
    <location>
        <position position="1"/>
    </location>
</feature>
<feature type="compositionally biased region" description="Basic and acidic residues" evidence="2">
    <location>
        <begin position="1"/>
        <end position="16"/>
    </location>
</feature>
<proteinExistence type="predicted"/>
<evidence type="ECO:0000313" key="5">
    <source>
        <dbReference type="EMBL" id="CAL1137406.1"/>
    </source>
</evidence>
<gene>
    <name evidence="4" type="ORF">C1SCF055_LOCUS11588</name>
</gene>
<feature type="region of interest" description="Disordered" evidence="2">
    <location>
        <begin position="1777"/>
        <end position="1798"/>
    </location>
</feature>
<sequence>SSAMDIRRRATQREMEQGMQEMQLAQKRMEEESKQRGEEAIEDGRIEERDEAASSLEDEAKKGEGVLVLSSATPDQPQGQPVSLRPAVPATPPPSQPPQSFSKSASASERPTPALTARQSEEKRAGEGGNQGLEGEERVQDPSVRGFASSSPNGLAATPQDVKKSEFEMAYTPLFTPEQVQQMTQLQQRTPWLYGMTGTGFTPSIPRPGFLESEERRFNEELLERDRQLAMLQNRMVVEQSEREEIKRLLVSVLNENQKLKERILAVESQPAEPEARFATPDSISKDGSGQAERSFGIETTRLQGMNLEKVFGKEAARPPKEAVRPPRIESSNGDCGEAWKKGERFVDGPRGQQERSREEDFNSKTMEFMFLMMQSMRDLQQKISDGKNDEGAVMGVEVVRSGAPDLPDLMPWTSGTGPLELGDWMLLLNPIISDLTTSSQEWWEIMTQEVEAWYQRHVSLSPLDRLNHGFAAPASLQQPRWQRLERRVSTMIMKAIPESCCEELVAARRMDVFGVLTYLFTTYSPGGVAEKQTLLKSLEDPAEITSVQEAPGAIRKWMRWRRRAKEVGAVEPDPALLLKGLNKMTRRVLESHRDIQFRVSLVRNTLSVDTTPTSSSVDQLAAHLLAELEQCAMTDKRSITTTAKKEVELPKLKNMEAEEEKVGGKKESEEAAASTQDSAMKDLIDEDSEGKEDLMERLQQQLNSLRQKQKVLRLQKMATGDQAGLIDSGATHPLRPQKNGEVTAGFPVVGVSLADGRRIQLKMSPGGAMISPDPMVEPIVPMGPLAEVLGCEIAWKDGKLSIRHPLRGDLKVSQHNGCPQVSRQLALDLISELEDANQGLKRGLEMSDEFEWLQAMVKAHPVLAQLPDHIKERLAVQPGDWNGLPCNRRWRRAMQRDGLLLHLYAGEDSGFTFGKAWKQCGGEERILLEVDVKRGSQHDMIPDDGIYASLITAAIQGKILGIAGGPNCRSRSVLRHYEIPGCDTAPRPVRAWKGEEYGKKDLSEKEKKMVEEDDILLWRQIFLFMIATYARRARGHDHPLAFVLEQPSSPREYKPEVVSFWDQWEWHEIKKEFELKETHFTQKSLGGEATKPTTLGTSLDLVPEDFQIKGPVCPGGVRSSKDLARWPPGLMRMLAVAIKEQTMQSHARIAPMSWEDHIRFGHVPYRKDCKTCQETLQQQEPHRRARHLQTGTLSLDVAGEEPAIEEAREAEAEEKEEAEVQVEEGEAPRIAKVLMKQTSEPVQHGVWVGLETQILDDLSTRRRLREKTTVRRLDASMEAQEEEETEKWKVKARIRRIIEEEMRAMVEDDEETAMDEMAVIGRLRKAVESMEDSEEILQTKIISPKEVWEHWEEWEEDQSNYILVAPPTIFVKKGCLRPGTLYRPKRAVYGLRRSPRLWGLCRDSEMRSLEVEVEKKEGGKIKLQLRQLDSEPNLWRLEEVGKEEGSEPSIQYGLVMTYVDDIFITGPPEVTRAVAQKFQATWTTSEPEVVGEEAIRFLGMEVSTSKNAEGRDVWHVTQESFVKDLVKRQAKEVQPKKIPITRDQALMTLDPSPPTLEKVRKCQKVVGELLWVLTRTRPDLMYSISRLGSNVTKATSSVLEAADQVQGYLLKTCAEGLRYQDDEKEPIKIQVFSDVSYAPNDEESFGCFIITLNRAPIFWRAGRQHLVTLSTAEAELAELVEAMTAGESVAAIVDELIGYVPRGAFTDSQSALAIITTDGGNWRTRHLRTRASYARQTVLSGRWVIHHSPGEFLTADIGTKPLSSKRLETLREMMMMGSPPKKEEIKQEEKDEEQKEKGETLAKAIKVSDDMIRLVTTIAILAVARGDSEDEEEEGGYQALQSMLAVFAILMVLLTLFVQWLWKVGVQIARRQNLSPEAQSASSRGREVVSQTMYHLDDPAKGPPRWWRERIENELQNIEAEVAEIRERLRITPPEDEPDAEGGYGYEAPFPDDVDLDTYFQYVNEGGGCKDYQGIKTGGWKFTGSGCVDGACPGSDAPLFGQPDGRTDVEGCCWWGRGVIQTTGTCSMARLNFYMGKRAADEGRKNPNSICDPNSPAELKWVAGMFYWLNAVQPYNSGGWNYISELKKWVDNGMNTGDSSFINGASGIVNRGCHNPPNCGTGELHAGVTSAAGGVGGSQVSHCFIALLALLDGNTM</sequence>
<feature type="compositionally biased region" description="Basic and acidic residues" evidence="2">
    <location>
        <begin position="315"/>
        <end position="328"/>
    </location>
</feature>
<evidence type="ECO:0000256" key="2">
    <source>
        <dbReference type="SAM" id="MobiDB-lite"/>
    </source>
</evidence>
<reference evidence="5" key="2">
    <citation type="submission" date="2024-04" db="EMBL/GenBank/DDBJ databases">
        <authorList>
            <person name="Chen Y."/>
            <person name="Shah S."/>
            <person name="Dougan E. K."/>
            <person name="Thang M."/>
            <person name="Chan C."/>
        </authorList>
    </citation>
    <scope>NUCLEOTIDE SEQUENCE [LARGE SCALE GENOMIC DNA]</scope>
</reference>
<feature type="compositionally biased region" description="Basic and acidic residues" evidence="2">
    <location>
        <begin position="27"/>
        <end position="64"/>
    </location>
</feature>
<dbReference type="InterPro" id="IPR043502">
    <property type="entry name" value="DNA/RNA_pol_sf"/>
</dbReference>
<feature type="compositionally biased region" description="Polar residues" evidence="2">
    <location>
        <begin position="70"/>
        <end position="81"/>
    </location>
</feature>
<organism evidence="4">
    <name type="scientific">Cladocopium goreaui</name>
    <dbReference type="NCBI Taxonomy" id="2562237"/>
    <lineage>
        <taxon>Eukaryota</taxon>
        <taxon>Sar</taxon>
        <taxon>Alveolata</taxon>
        <taxon>Dinophyceae</taxon>
        <taxon>Suessiales</taxon>
        <taxon>Symbiodiniaceae</taxon>
        <taxon>Cladocopium</taxon>
    </lineage>
</organism>
<keyword evidence="3" id="KW-0812">Transmembrane</keyword>
<feature type="transmembrane region" description="Helical" evidence="3">
    <location>
        <begin position="1844"/>
        <end position="1863"/>
    </location>
</feature>
<feature type="compositionally biased region" description="Low complexity" evidence="2">
    <location>
        <begin position="98"/>
        <end position="108"/>
    </location>
</feature>
<feature type="region of interest" description="Disordered" evidence="2">
    <location>
        <begin position="315"/>
        <end position="362"/>
    </location>
</feature>
<keyword evidence="1" id="KW-0175">Coiled coil</keyword>
<feature type="coiled-coil region" evidence="1">
    <location>
        <begin position="689"/>
        <end position="716"/>
    </location>
</feature>
<feature type="region of interest" description="Disordered" evidence="2">
    <location>
        <begin position="272"/>
        <end position="291"/>
    </location>
</feature>
<dbReference type="EMBL" id="CAMXCT020000856">
    <property type="protein sequence ID" value="CAL1137406.1"/>
    <property type="molecule type" value="Genomic_DNA"/>
</dbReference>
<keyword evidence="3" id="KW-1133">Transmembrane helix</keyword>
<dbReference type="CDD" id="cd09272">
    <property type="entry name" value="RNase_HI_RT_Ty1"/>
    <property type="match status" value="1"/>
</dbReference>
<comment type="caution">
    <text evidence="4">The sequence shown here is derived from an EMBL/GenBank/DDBJ whole genome shotgun (WGS) entry which is preliminary data.</text>
</comment>
<reference evidence="4" key="1">
    <citation type="submission" date="2022-10" db="EMBL/GenBank/DDBJ databases">
        <authorList>
            <person name="Chen Y."/>
            <person name="Dougan E. K."/>
            <person name="Chan C."/>
            <person name="Rhodes N."/>
            <person name="Thang M."/>
        </authorList>
    </citation>
    <scope>NUCLEOTIDE SEQUENCE</scope>
</reference>
<feature type="coiled-coil region" evidence="1">
    <location>
        <begin position="229"/>
        <end position="270"/>
    </location>
</feature>
<name>A0A9P1C2V7_9DINO</name>
<feature type="region of interest" description="Disordered" evidence="2">
    <location>
        <begin position="1"/>
        <end position="161"/>
    </location>
</feature>
<evidence type="ECO:0000313" key="4">
    <source>
        <dbReference type="EMBL" id="CAI3984031.1"/>
    </source>
</evidence>
<dbReference type="SUPFAM" id="SSF56672">
    <property type="entry name" value="DNA/RNA polymerases"/>
    <property type="match status" value="1"/>
</dbReference>
<dbReference type="PANTHER" id="PTHR21113:SF4">
    <property type="entry name" value="CHITIN-BINDING TYPE-4 DOMAIN-CONTAINING PROTEIN"/>
    <property type="match status" value="1"/>
</dbReference>
<dbReference type="PANTHER" id="PTHR21113">
    <property type="entry name" value="AGAP001705-PA"/>
    <property type="match status" value="1"/>
</dbReference>
<evidence type="ECO:0008006" key="6">
    <source>
        <dbReference type="Google" id="ProtNLM"/>
    </source>
</evidence>
<evidence type="ECO:0000256" key="3">
    <source>
        <dbReference type="SAM" id="Phobius"/>
    </source>
</evidence>
<protein>
    <recommendedName>
        <fullName evidence="6">Copia protein</fullName>
    </recommendedName>
</protein>
<feature type="region of interest" description="Disordered" evidence="2">
    <location>
        <begin position="655"/>
        <end position="682"/>
    </location>
</feature>
<feature type="compositionally biased region" description="Basic and acidic residues" evidence="2">
    <location>
        <begin position="655"/>
        <end position="670"/>
    </location>
</feature>